<comment type="subcellular location">
    <subcellularLocation>
        <location evidence="1">Nucleus</location>
    </subcellularLocation>
</comment>
<protein>
    <recommendedName>
        <fullName evidence="8">U1-type domain-containing protein</fullName>
    </recommendedName>
</protein>
<dbReference type="AlphaFoldDB" id="A0AAP0NTW6"/>
<comment type="caution">
    <text evidence="9">The sequence shown here is derived from an EMBL/GenBank/DDBJ whole genome shotgun (WGS) entry which is preliminary data.</text>
</comment>
<dbReference type="GO" id="GO:0008270">
    <property type="term" value="F:zinc ion binding"/>
    <property type="evidence" value="ECO:0007669"/>
    <property type="project" value="UniProtKB-KW"/>
</dbReference>
<keyword evidence="4" id="KW-0863">Zinc-finger</keyword>
<evidence type="ECO:0000259" key="8">
    <source>
        <dbReference type="SMART" id="SM00451"/>
    </source>
</evidence>
<keyword evidence="2" id="KW-0479">Metal-binding</keyword>
<dbReference type="GO" id="GO:0003676">
    <property type="term" value="F:nucleic acid binding"/>
    <property type="evidence" value="ECO:0007669"/>
    <property type="project" value="InterPro"/>
</dbReference>
<dbReference type="Proteomes" id="UP001419268">
    <property type="component" value="Unassembled WGS sequence"/>
</dbReference>
<organism evidence="9 10">
    <name type="scientific">Stephania cephalantha</name>
    <dbReference type="NCBI Taxonomy" id="152367"/>
    <lineage>
        <taxon>Eukaryota</taxon>
        <taxon>Viridiplantae</taxon>
        <taxon>Streptophyta</taxon>
        <taxon>Embryophyta</taxon>
        <taxon>Tracheophyta</taxon>
        <taxon>Spermatophyta</taxon>
        <taxon>Magnoliopsida</taxon>
        <taxon>Ranunculales</taxon>
        <taxon>Menispermaceae</taxon>
        <taxon>Menispermoideae</taxon>
        <taxon>Cissampelideae</taxon>
        <taxon>Stephania</taxon>
    </lineage>
</organism>
<dbReference type="PANTHER" id="PTHR46144">
    <property type="entry name" value="ZINC FINGER PROTEIN 385B-LIKE"/>
    <property type="match status" value="1"/>
</dbReference>
<sequence length="326" mass="35654">MNMNRWPEAQQLISTNPNPNSTPASISIDPPPFYTRHYPFYSEISPSLSATTTTTTTTATQIHHIIPYSSSSSYSEMALRPPGIDPVYHPHALAVGAIEAHAVAAAAPYYQDNQQSSVAAHDWAKKEAIRQYGVDPYSYPAPAATGLPIAMDPIVHANQNPMLLISEVVQPSIKKALKRVPRKTKIMQSAWCEVCKLNCNSKDVLVQHNKGKKHKKNLEKLEQSMKQVANPASTALQKESGLVIGPPENPNKTVDTQQSKKKAASSASKDDLETKRRKVMEGGAAAEAVRVCTICNVVCNSETVFNFHLAGQKHDSMVKKLTAGFR</sequence>
<dbReference type="GO" id="GO:0005634">
    <property type="term" value="C:nucleus"/>
    <property type="evidence" value="ECO:0007669"/>
    <property type="project" value="UniProtKB-SubCell"/>
</dbReference>
<dbReference type="Pfam" id="PF12874">
    <property type="entry name" value="zf-met"/>
    <property type="match status" value="2"/>
</dbReference>
<dbReference type="Gene3D" id="3.30.160.60">
    <property type="entry name" value="Classic Zinc Finger"/>
    <property type="match status" value="2"/>
</dbReference>
<dbReference type="InterPro" id="IPR003604">
    <property type="entry name" value="Matrin/U1-like-C_Znf_C2H2"/>
</dbReference>
<dbReference type="InterPro" id="IPR036236">
    <property type="entry name" value="Znf_C2H2_sf"/>
</dbReference>
<evidence type="ECO:0000256" key="4">
    <source>
        <dbReference type="ARBA" id="ARBA00022771"/>
    </source>
</evidence>
<evidence type="ECO:0000256" key="7">
    <source>
        <dbReference type="SAM" id="MobiDB-lite"/>
    </source>
</evidence>
<feature type="domain" description="U1-type" evidence="8">
    <location>
        <begin position="187"/>
        <end position="221"/>
    </location>
</feature>
<evidence type="ECO:0000256" key="6">
    <source>
        <dbReference type="ARBA" id="ARBA00023242"/>
    </source>
</evidence>
<keyword evidence="10" id="KW-1185">Reference proteome</keyword>
<reference evidence="9 10" key="1">
    <citation type="submission" date="2024-01" db="EMBL/GenBank/DDBJ databases">
        <title>Genome assemblies of Stephania.</title>
        <authorList>
            <person name="Yang L."/>
        </authorList>
    </citation>
    <scope>NUCLEOTIDE SEQUENCE [LARGE SCALE GENOMIC DNA]</scope>
    <source>
        <strain evidence="9">JXDWG</strain>
        <tissue evidence="9">Leaf</tissue>
    </source>
</reference>
<feature type="region of interest" description="Disordered" evidence="7">
    <location>
        <begin position="239"/>
        <end position="275"/>
    </location>
</feature>
<keyword evidence="6" id="KW-0539">Nucleus</keyword>
<dbReference type="SUPFAM" id="SSF57667">
    <property type="entry name" value="beta-beta-alpha zinc fingers"/>
    <property type="match status" value="2"/>
</dbReference>
<evidence type="ECO:0000256" key="3">
    <source>
        <dbReference type="ARBA" id="ARBA00022737"/>
    </source>
</evidence>
<dbReference type="InterPro" id="IPR013087">
    <property type="entry name" value="Znf_C2H2_type"/>
</dbReference>
<evidence type="ECO:0000313" key="9">
    <source>
        <dbReference type="EMBL" id="KAK9118973.1"/>
    </source>
</evidence>
<evidence type="ECO:0000256" key="5">
    <source>
        <dbReference type="ARBA" id="ARBA00022833"/>
    </source>
</evidence>
<dbReference type="PANTHER" id="PTHR46144:SF6">
    <property type="entry name" value="C2H2-TYPE DOMAIN-CONTAINING PROTEIN"/>
    <property type="match status" value="1"/>
</dbReference>
<evidence type="ECO:0000256" key="2">
    <source>
        <dbReference type="ARBA" id="ARBA00022723"/>
    </source>
</evidence>
<feature type="compositionally biased region" description="Polar residues" evidence="7">
    <location>
        <begin position="11"/>
        <end position="23"/>
    </location>
</feature>
<evidence type="ECO:0000313" key="10">
    <source>
        <dbReference type="Proteomes" id="UP001419268"/>
    </source>
</evidence>
<dbReference type="SMART" id="SM00451">
    <property type="entry name" value="ZnF_U1"/>
    <property type="match status" value="2"/>
</dbReference>
<dbReference type="InterPro" id="IPR051868">
    <property type="entry name" value="ZN346_ZMAT4"/>
</dbReference>
<keyword evidence="5" id="KW-0862">Zinc</keyword>
<feature type="domain" description="U1-type" evidence="8">
    <location>
        <begin position="287"/>
        <end position="321"/>
    </location>
</feature>
<proteinExistence type="predicted"/>
<gene>
    <name evidence="9" type="ORF">Scep_017066</name>
</gene>
<accession>A0AAP0NTW6</accession>
<dbReference type="EMBL" id="JBBNAG010000007">
    <property type="protein sequence ID" value="KAK9118973.1"/>
    <property type="molecule type" value="Genomic_DNA"/>
</dbReference>
<keyword evidence="3" id="KW-0677">Repeat</keyword>
<name>A0AAP0NTW6_9MAGN</name>
<evidence type="ECO:0000256" key="1">
    <source>
        <dbReference type="ARBA" id="ARBA00004123"/>
    </source>
</evidence>
<feature type="region of interest" description="Disordered" evidence="7">
    <location>
        <begin position="1"/>
        <end position="23"/>
    </location>
</feature>